<comment type="caution">
    <text evidence="11">The sequence shown here is derived from an EMBL/GenBank/DDBJ whole genome shotgun (WGS) entry which is preliminary data.</text>
</comment>
<dbReference type="Pfam" id="PF02626">
    <property type="entry name" value="CT_A_B"/>
    <property type="match status" value="1"/>
</dbReference>
<dbReference type="PROSITE" id="PS50975">
    <property type="entry name" value="ATP_GRASP"/>
    <property type="match status" value="1"/>
</dbReference>
<dbReference type="InterPro" id="IPR005479">
    <property type="entry name" value="CPAse_ATP-bd"/>
</dbReference>
<evidence type="ECO:0000259" key="8">
    <source>
        <dbReference type="PROSITE" id="PS50968"/>
    </source>
</evidence>
<dbReference type="PROSITE" id="PS00188">
    <property type="entry name" value="BIOTIN"/>
    <property type="match status" value="1"/>
</dbReference>
<dbReference type="GO" id="GO:0016787">
    <property type="term" value="F:hydrolase activity"/>
    <property type="evidence" value="ECO:0007669"/>
    <property type="project" value="UniProtKB-KW"/>
</dbReference>
<dbReference type="PROSITE" id="PS00866">
    <property type="entry name" value="CPSASE_1"/>
    <property type="match status" value="1"/>
</dbReference>
<dbReference type="SUPFAM" id="SSF51246">
    <property type="entry name" value="Rudiment single hybrid motif"/>
    <property type="match status" value="1"/>
</dbReference>
<dbReference type="SMART" id="SM00796">
    <property type="entry name" value="AHS1"/>
    <property type="match status" value="1"/>
</dbReference>
<organism evidence="11 12">
    <name type="scientific">Apiospora kogelbergensis</name>
    <dbReference type="NCBI Taxonomy" id="1337665"/>
    <lineage>
        <taxon>Eukaryota</taxon>
        <taxon>Fungi</taxon>
        <taxon>Dikarya</taxon>
        <taxon>Ascomycota</taxon>
        <taxon>Pezizomycotina</taxon>
        <taxon>Sordariomycetes</taxon>
        <taxon>Xylariomycetidae</taxon>
        <taxon>Amphisphaeriales</taxon>
        <taxon>Apiosporaceae</taxon>
        <taxon>Apiospora</taxon>
    </lineage>
</organism>
<dbReference type="Proteomes" id="UP001392437">
    <property type="component" value="Unassembled WGS sequence"/>
</dbReference>
<evidence type="ECO:0000256" key="2">
    <source>
        <dbReference type="ARBA" id="ARBA00022598"/>
    </source>
</evidence>
<dbReference type="PROSITE" id="PS50968">
    <property type="entry name" value="BIOTINYL_LIPOYL"/>
    <property type="match status" value="1"/>
</dbReference>
<dbReference type="PROSITE" id="PS50979">
    <property type="entry name" value="BC"/>
    <property type="match status" value="1"/>
</dbReference>
<evidence type="ECO:0000256" key="1">
    <source>
        <dbReference type="ARBA" id="ARBA00001953"/>
    </source>
</evidence>
<evidence type="ECO:0000256" key="7">
    <source>
        <dbReference type="PROSITE-ProRule" id="PRU00409"/>
    </source>
</evidence>
<dbReference type="InterPro" id="IPR003833">
    <property type="entry name" value="CT_C_D"/>
</dbReference>
<dbReference type="SUPFAM" id="SSF50891">
    <property type="entry name" value="Cyclophilin-like"/>
    <property type="match status" value="2"/>
</dbReference>
<proteinExistence type="predicted"/>
<dbReference type="InterPro" id="IPR011054">
    <property type="entry name" value="Rudment_hybrid_motif"/>
</dbReference>
<reference evidence="11 12" key="1">
    <citation type="submission" date="2023-01" db="EMBL/GenBank/DDBJ databases">
        <title>Analysis of 21 Apiospora genomes using comparative genomics revels a genus with tremendous synthesis potential of carbohydrate active enzymes and secondary metabolites.</title>
        <authorList>
            <person name="Sorensen T."/>
        </authorList>
    </citation>
    <scope>NUCLEOTIDE SEQUENCE [LARGE SCALE GENOMIC DNA]</scope>
    <source>
        <strain evidence="11 12">CBS 117206</strain>
    </source>
</reference>
<evidence type="ECO:0000259" key="10">
    <source>
        <dbReference type="PROSITE" id="PS50979"/>
    </source>
</evidence>
<evidence type="ECO:0000256" key="6">
    <source>
        <dbReference type="ARBA" id="ARBA00023267"/>
    </source>
</evidence>
<dbReference type="EMBL" id="JAQQWP010000003">
    <property type="protein sequence ID" value="KAK8123421.1"/>
    <property type="molecule type" value="Genomic_DNA"/>
</dbReference>
<keyword evidence="4" id="KW-0378">Hydrolase</keyword>
<dbReference type="Pfam" id="PF00289">
    <property type="entry name" value="Biotin_carb_N"/>
    <property type="match status" value="1"/>
</dbReference>
<evidence type="ECO:0000313" key="12">
    <source>
        <dbReference type="Proteomes" id="UP001392437"/>
    </source>
</evidence>
<dbReference type="CDD" id="cd06850">
    <property type="entry name" value="biotinyl_domain"/>
    <property type="match status" value="1"/>
</dbReference>
<dbReference type="InterPro" id="IPR016185">
    <property type="entry name" value="PreATP-grasp_dom_sf"/>
</dbReference>
<dbReference type="InterPro" id="IPR050856">
    <property type="entry name" value="Biotin_carboxylase_complex"/>
</dbReference>
<dbReference type="InterPro" id="IPR001882">
    <property type="entry name" value="Biotin_BS"/>
</dbReference>
<dbReference type="Gene3D" id="3.30.1360.40">
    <property type="match status" value="1"/>
</dbReference>
<evidence type="ECO:0000313" key="11">
    <source>
        <dbReference type="EMBL" id="KAK8123421.1"/>
    </source>
</evidence>
<dbReference type="AlphaFoldDB" id="A0AAW0R3F4"/>
<name>A0AAW0R3F4_9PEZI</name>
<evidence type="ECO:0000256" key="4">
    <source>
        <dbReference type="ARBA" id="ARBA00022801"/>
    </source>
</evidence>
<dbReference type="SMART" id="SM00878">
    <property type="entry name" value="Biotin_carb_C"/>
    <property type="match status" value="1"/>
</dbReference>
<dbReference type="InterPro" id="IPR005481">
    <property type="entry name" value="BC-like_N"/>
</dbReference>
<feature type="domain" description="Lipoyl-binding" evidence="8">
    <location>
        <begin position="1182"/>
        <end position="1262"/>
    </location>
</feature>
<keyword evidence="5 7" id="KW-0067">ATP-binding</keyword>
<dbReference type="GO" id="GO:0016874">
    <property type="term" value="F:ligase activity"/>
    <property type="evidence" value="ECO:0007669"/>
    <property type="project" value="UniProtKB-KW"/>
</dbReference>
<dbReference type="InterPro" id="IPR011761">
    <property type="entry name" value="ATP-grasp"/>
</dbReference>
<protein>
    <submittedName>
        <fullName evidence="11">Urea carboxylase</fullName>
    </submittedName>
</protein>
<dbReference type="SUPFAM" id="SSF51230">
    <property type="entry name" value="Single hybrid motif"/>
    <property type="match status" value="1"/>
</dbReference>
<accession>A0AAW0R3F4</accession>
<dbReference type="Pfam" id="PF02785">
    <property type="entry name" value="Biotin_carb_C"/>
    <property type="match status" value="1"/>
</dbReference>
<dbReference type="GO" id="GO:0046872">
    <property type="term" value="F:metal ion binding"/>
    <property type="evidence" value="ECO:0007669"/>
    <property type="project" value="InterPro"/>
</dbReference>
<comment type="cofactor">
    <cofactor evidence="1">
        <name>biotin</name>
        <dbReference type="ChEBI" id="CHEBI:57586"/>
    </cofactor>
</comment>
<dbReference type="Pfam" id="PF02786">
    <property type="entry name" value="CPSase_L_D2"/>
    <property type="match status" value="1"/>
</dbReference>
<keyword evidence="12" id="KW-1185">Reference proteome</keyword>
<feature type="domain" description="Biotin carboxylation" evidence="10">
    <location>
        <begin position="3"/>
        <end position="465"/>
    </location>
</feature>
<dbReference type="Gene3D" id="3.30.470.20">
    <property type="entry name" value="ATP-grasp fold, B domain"/>
    <property type="match status" value="1"/>
</dbReference>
<dbReference type="SMART" id="SM00797">
    <property type="entry name" value="AHS2"/>
    <property type="match status" value="1"/>
</dbReference>
<sequence length="1266" mass="138192">MDHLKTILIANRGEIAVRIIKTAKQLGIRSVAIYTEPDSASQHVADADEVHLLEGPATQAYLDGEQIIRVALASGVQAIIPGYGFLSEDAGFARAVDAAGLNFVGPSPASIEQFGLKHTARELATQAGVPVVPGSQGLLRDVDDACRVVSKDLPGGYPVMLKSTAGGGGMGLQTCADETELRAAFETVQSRGVALFQTSGVFLEKFYPAAHHIEVQVFGNGHGRVAALGERECSIQRRHQKVIEECPSPFVVQRKPELRQVLLNAAVALAESVKYASAGTLEFLVDDATGDFFFLEMNTRLQVEHGVTEMVYDLDLVALMLRQADAVLGGQRGLSADEMDKLTEAGEEPKGHAIEVRVYAENPAKGFAPSPGLLQKVEWCQLPGTRLDTWVRAGISISPHYDPLLAKIIHHSPTRAETLTGLAEALSKSVVCGPPTNLDFLLAILKHPKFRAGETITQFLTSFDFHPPAIDVLAGGAYTLVQDYPGRPTIGKGFGHGGPMDPIAFQIANVLTGNPLGTEGLEITLTGPDLLFLGDAVVALTGTTISATLDGDVSFPMWTRVKISAGQRLNIGKTLSNAGCRSYLAVYGGFLNVAEWFGSKATVPMTMVGGYQGRPIRTGDHLRIVDKLPSTLVEPASRSPVAIPSELVPNYSHECWELQVMHGPYCEGYLAEEDVDMFYSTTWEVSHNAARGGVRLIGPRPKWARTDGGDGGAHPSNVIEYGYPMGGINFTGDEPVILPNDCPDFGGFVCPFTIVKADYWKIGQLRSGDTVRFRPVSLAEALCARREQEEFVSTMAKHLHTSNLLSTTLSSVINPLDNSTSKDSTTSTRIAAEPALLTLLEETTSRPSVAYRQGGDDYLLVDYGHGSFDINHKCRTTALKRKLEAGTGAIRFSATGEGIYNTVCIGNSMMIYYNGLAVPRAQLLDYLVSLEDELGDLRHAAVPSRRFTLPLTFTHPKLTECAERYMANQRPYASYLPDTFQFVAENNGLSGAEYRRLWLEAEFVCVGVGFFMGLPECLPADPRHRLNAPKMNPSRTWTPEGTVSWGGSCLAIYPVESPGGYMMAGLTIPGVDTLGYKRGFSQERPWMFEDMDVITFEEVDEREYDRQMALFRSGRYQFKVEKGSTFDMKAHNMLLESVKDEVSIMKKRQKECQGKMVRLEKELLAKWDEEKQAKGISINNIEALLNDPNIEVIEAPVNANVWKVLAQEGQIVEKGQIITILEAMKMEINVIAEDRLTGSRIEKVLVSPNDIVQSGKPLVLVRAATQ</sequence>
<dbReference type="InterPro" id="IPR029000">
    <property type="entry name" value="Cyclophilin-like_dom_sf"/>
</dbReference>
<dbReference type="Pfam" id="PF02682">
    <property type="entry name" value="CT_C_D"/>
    <property type="match status" value="1"/>
</dbReference>
<dbReference type="SUPFAM" id="SSF160467">
    <property type="entry name" value="PH0987 N-terminal domain-like"/>
    <property type="match status" value="1"/>
</dbReference>
<dbReference type="PANTHER" id="PTHR18866">
    <property type="entry name" value="CARBOXYLASE:PYRUVATE/ACETYL-COA/PROPIONYL-COA CARBOXYLASE"/>
    <property type="match status" value="1"/>
</dbReference>
<dbReference type="PROSITE" id="PS00867">
    <property type="entry name" value="CPSASE_2"/>
    <property type="match status" value="1"/>
</dbReference>
<dbReference type="Pfam" id="PF00364">
    <property type="entry name" value="Biotin_lipoyl"/>
    <property type="match status" value="1"/>
</dbReference>
<gene>
    <name evidence="11" type="ORF">PG999_003339</name>
</gene>
<feature type="domain" description="ATP-grasp" evidence="9">
    <location>
        <begin position="121"/>
        <end position="325"/>
    </location>
</feature>
<dbReference type="InterPro" id="IPR005482">
    <property type="entry name" value="Biotin_COase_C"/>
</dbReference>
<evidence type="ECO:0000256" key="3">
    <source>
        <dbReference type="ARBA" id="ARBA00022741"/>
    </source>
</evidence>
<keyword evidence="6" id="KW-0092">Biotin</keyword>
<dbReference type="InterPro" id="IPR011053">
    <property type="entry name" value="Single_hybrid_motif"/>
</dbReference>
<dbReference type="Gene3D" id="2.40.100.10">
    <property type="entry name" value="Cyclophilin-like"/>
    <property type="match status" value="2"/>
</dbReference>
<dbReference type="InterPro" id="IPR000089">
    <property type="entry name" value="Biotin_lipoyl"/>
</dbReference>
<dbReference type="SUPFAM" id="SSF56059">
    <property type="entry name" value="Glutathione synthetase ATP-binding domain-like"/>
    <property type="match status" value="1"/>
</dbReference>
<evidence type="ECO:0000256" key="5">
    <source>
        <dbReference type="ARBA" id="ARBA00022840"/>
    </source>
</evidence>
<keyword evidence="2" id="KW-0436">Ligase</keyword>
<dbReference type="InterPro" id="IPR011764">
    <property type="entry name" value="Biotin_carboxylation_dom"/>
</dbReference>
<evidence type="ECO:0000259" key="9">
    <source>
        <dbReference type="PROSITE" id="PS50975"/>
    </source>
</evidence>
<dbReference type="PANTHER" id="PTHR18866:SF128">
    <property type="entry name" value="UREA AMIDOLYASE"/>
    <property type="match status" value="1"/>
</dbReference>
<keyword evidence="3 7" id="KW-0547">Nucleotide-binding</keyword>
<dbReference type="InterPro" id="IPR003778">
    <property type="entry name" value="CT_A_B"/>
</dbReference>
<dbReference type="GO" id="GO:0005524">
    <property type="term" value="F:ATP binding"/>
    <property type="evidence" value="ECO:0007669"/>
    <property type="project" value="UniProtKB-UniRule"/>
</dbReference>
<dbReference type="SUPFAM" id="SSF52440">
    <property type="entry name" value="PreATP-grasp domain"/>
    <property type="match status" value="1"/>
</dbReference>
<dbReference type="Gene3D" id="2.40.50.100">
    <property type="match status" value="1"/>
</dbReference>